<dbReference type="AlphaFoldDB" id="A0A660KQ50"/>
<proteinExistence type="predicted"/>
<protein>
    <submittedName>
        <fullName evidence="2">Uncharacterized protein</fullName>
    </submittedName>
</protein>
<evidence type="ECO:0000313" key="2">
    <source>
        <dbReference type="EMBL" id="KAE8038573.1"/>
    </source>
</evidence>
<accession>A0A660KQ50</accession>
<dbReference type="Proteomes" id="UP000327013">
    <property type="component" value="Chromosome 4"/>
</dbReference>
<keyword evidence="3" id="KW-1185">Reference proteome</keyword>
<evidence type="ECO:0000256" key="1">
    <source>
        <dbReference type="SAM" id="MobiDB-lite"/>
    </source>
</evidence>
<dbReference type="EMBL" id="CM017324">
    <property type="protein sequence ID" value="KAE8038573.1"/>
    <property type="molecule type" value="Genomic_DNA"/>
</dbReference>
<sequence length="153" mass="17315">MRMRTMGPFVLVVESLCKIFPGYGELEEFEDEEEEEGFVNGSAGEFDESDEGEGDLETGDEFDWDSDELEAKLMEEEEEEKLDLDGYARDGVGYGNIDEDRIEKAKKVSKAEKGMPSEAQKEVVCSTEYGFVNLLFCAFFLKVSLEQCLIPTR</sequence>
<evidence type="ECO:0000313" key="3">
    <source>
        <dbReference type="Proteomes" id="UP000327013"/>
    </source>
</evidence>
<gene>
    <name evidence="2" type="ORF">FH972_011070</name>
</gene>
<reference evidence="2 3" key="1">
    <citation type="submission" date="2019-06" db="EMBL/GenBank/DDBJ databases">
        <title>A chromosomal-level reference genome of Carpinus fangiana (Coryloideae, Betulaceae).</title>
        <authorList>
            <person name="Yang X."/>
            <person name="Wang Z."/>
            <person name="Zhang L."/>
            <person name="Hao G."/>
            <person name="Liu J."/>
            <person name="Yang Y."/>
        </authorList>
    </citation>
    <scope>NUCLEOTIDE SEQUENCE [LARGE SCALE GENOMIC DNA]</scope>
    <source>
        <strain evidence="2">Cfa_2016G</strain>
        <tissue evidence="2">Leaf</tissue>
    </source>
</reference>
<name>A0A660KQ50_9ROSI</name>
<feature type="region of interest" description="Disordered" evidence="1">
    <location>
        <begin position="29"/>
        <end position="63"/>
    </location>
</feature>
<feature type="compositionally biased region" description="Acidic residues" evidence="1">
    <location>
        <begin position="45"/>
        <end position="63"/>
    </location>
</feature>
<organism evidence="2 3">
    <name type="scientific">Carpinus fangiana</name>
    <dbReference type="NCBI Taxonomy" id="176857"/>
    <lineage>
        <taxon>Eukaryota</taxon>
        <taxon>Viridiplantae</taxon>
        <taxon>Streptophyta</taxon>
        <taxon>Embryophyta</taxon>
        <taxon>Tracheophyta</taxon>
        <taxon>Spermatophyta</taxon>
        <taxon>Magnoliopsida</taxon>
        <taxon>eudicotyledons</taxon>
        <taxon>Gunneridae</taxon>
        <taxon>Pentapetalae</taxon>
        <taxon>rosids</taxon>
        <taxon>fabids</taxon>
        <taxon>Fagales</taxon>
        <taxon>Betulaceae</taxon>
        <taxon>Carpinus</taxon>
    </lineage>
</organism>